<evidence type="ECO:0000313" key="4">
    <source>
        <dbReference type="Proteomes" id="UP000607397"/>
    </source>
</evidence>
<dbReference type="Proteomes" id="UP000607397">
    <property type="component" value="Unassembled WGS sequence"/>
</dbReference>
<dbReference type="Pfam" id="PF04012">
    <property type="entry name" value="PspA_IM30"/>
    <property type="match status" value="1"/>
</dbReference>
<organism evidence="3 4">
    <name type="scientific">Petrachloros mirabilis ULC683</name>
    <dbReference type="NCBI Taxonomy" id="2781853"/>
    <lineage>
        <taxon>Bacteria</taxon>
        <taxon>Bacillati</taxon>
        <taxon>Cyanobacteriota</taxon>
        <taxon>Cyanophyceae</taxon>
        <taxon>Synechococcales</taxon>
        <taxon>Petrachlorosaceae</taxon>
        <taxon>Petrachloros</taxon>
        <taxon>Petrachloros mirabilis</taxon>
    </lineage>
</organism>
<evidence type="ECO:0000256" key="1">
    <source>
        <dbReference type="ARBA" id="ARBA00043985"/>
    </source>
</evidence>
<protein>
    <submittedName>
        <fullName evidence="3">PspA/IM30 family protein</fullName>
    </submittedName>
</protein>
<keyword evidence="2" id="KW-0175">Coiled coil</keyword>
<dbReference type="PANTHER" id="PTHR31088">
    <property type="entry name" value="MEMBRANE-ASSOCIATED PROTEIN VIPP1, CHLOROPLASTIC"/>
    <property type="match status" value="1"/>
</dbReference>
<gene>
    <name evidence="3" type="ORF">GS597_00080</name>
</gene>
<proteinExistence type="inferred from homology"/>
<evidence type="ECO:0000256" key="2">
    <source>
        <dbReference type="SAM" id="Coils"/>
    </source>
</evidence>
<sequence>MKQAIYWLMGERAGRTIVGTWNWLWGIPVESGGRVAVSIAEESLQSMQVSVQKLAEAVAMQVGSYERAKKKYTEKVQELRKFEQQAALAQQSGKTDAARLAMTKAIQIEQLLPQLEGQVKQAETFVNASKDKLNRERLKLEQYKTDMENMKDLAEINSALESIAKVNNEFDIGSARSSFESAKNAVEGRHLRSNALAELAENPNEKLAADLDQLTIDDEVSRRLEMLNPSTLESSVE</sequence>
<dbReference type="InterPro" id="IPR007157">
    <property type="entry name" value="PspA_VIPP1"/>
</dbReference>
<dbReference type="EMBL" id="WVIC01000001">
    <property type="protein sequence ID" value="NCJ04943.1"/>
    <property type="molecule type" value="Genomic_DNA"/>
</dbReference>
<dbReference type="PANTHER" id="PTHR31088:SF6">
    <property type="entry name" value="PHAGE SHOCK PROTEIN A"/>
    <property type="match status" value="1"/>
</dbReference>
<dbReference type="AlphaFoldDB" id="A0A8K1ZW44"/>
<reference evidence="3" key="1">
    <citation type="submission" date="2019-12" db="EMBL/GenBank/DDBJ databases">
        <title>High-Quality draft genome sequences of three cyanobacteria isolated from the limestone walls of the Old Cathedral of Coimbra.</title>
        <authorList>
            <person name="Tiago I."/>
            <person name="Soares F."/>
            <person name="Portugal A."/>
        </authorList>
    </citation>
    <scope>NUCLEOTIDE SEQUENCE [LARGE SCALE GENOMIC DNA]</scope>
    <source>
        <strain evidence="3">C</strain>
    </source>
</reference>
<evidence type="ECO:0000313" key="3">
    <source>
        <dbReference type="EMBL" id="NCJ04943.1"/>
    </source>
</evidence>
<accession>A0A8K1ZW44</accession>
<comment type="caution">
    <text evidence="3">The sequence shown here is derived from an EMBL/GenBank/DDBJ whole genome shotgun (WGS) entry which is preliminary data.</text>
</comment>
<comment type="similarity">
    <text evidence="1">Belongs to the PspA/Vipp/IM30 family.</text>
</comment>
<feature type="coiled-coil region" evidence="2">
    <location>
        <begin position="126"/>
        <end position="153"/>
    </location>
</feature>
<name>A0A8K1ZW44_9CYAN</name>
<dbReference type="RefSeq" id="WP_161823430.1">
    <property type="nucleotide sequence ID" value="NZ_WVIC01000001.1"/>
</dbReference>
<keyword evidence="4" id="KW-1185">Reference proteome</keyword>